<dbReference type="EMBL" id="JAGMWT010000011">
    <property type="protein sequence ID" value="KAH7119921.1"/>
    <property type="molecule type" value="Genomic_DNA"/>
</dbReference>
<evidence type="ECO:0000256" key="1">
    <source>
        <dbReference type="SAM" id="MobiDB-lite"/>
    </source>
</evidence>
<proteinExistence type="predicted"/>
<reference evidence="3" key="1">
    <citation type="journal article" date="2021" name="Nat. Commun.">
        <title>Genetic determinants of endophytism in the Arabidopsis root mycobiome.</title>
        <authorList>
            <person name="Mesny F."/>
            <person name="Miyauchi S."/>
            <person name="Thiergart T."/>
            <person name="Pickel B."/>
            <person name="Atanasova L."/>
            <person name="Karlsson M."/>
            <person name="Huettel B."/>
            <person name="Barry K.W."/>
            <person name="Haridas S."/>
            <person name="Chen C."/>
            <person name="Bauer D."/>
            <person name="Andreopoulos W."/>
            <person name="Pangilinan J."/>
            <person name="LaButti K."/>
            <person name="Riley R."/>
            <person name="Lipzen A."/>
            <person name="Clum A."/>
            <person name="Drula E."/>
            <person name="Henrissat B."/>
            <person name="Kohler A."/>
            <person name="Grigoriev I.V."/>
            <person name="Martin F.M."/>
            <person name="Hacquard S."/>
        </authorList>
    </citation>
    <scope>NUCLEOTIDE SEQUENCE</scope>
    <source>
        <strain evidence="3">MPI-CAGE-CH-0243</strain>
    </source>
</reference>
<dbReference type="Proteomes" id="UP000700596">
    <property type="component" value="Unassembled WGS sequence"/>
</dbReference>
<comment type="caution">
    <text evidence="3">The sequence shown here is derived from an EMBL/GenBank/DDBJ whole genome shotgun (WGS) entry which is preliminary data.</text>
</comment>
<evidence type="ECO:0000256" key="2">
    <source>
        <dbReference type="SAM" id="SignalP"/>
    </source>
</evidence>
<sequence>MTYSPLHLLFFFFSFSSLTSTRTSTSTRADPLLRLPFHASHPSIAPVIRPFLSNPTHILCNDVLTIVVSSHFVTLRHSESNCLLRQIRDHNTADPRGPMNLRAHPLWTEPQENPRAPQTSAKRFPAVNTANPPKQAQYSPTFFGPSKRFFSCLPHRFVSPRPGYPYTSTNVQNMPSSMPPSCDLSRPAIPM</sequence>
<organism evidence="3 4">
    <name type="scientific">Dendryphion nanum</name>
    <dbReference type="NCBI Taxonomy" id="256645"/>
    <lineage>
        <taxon>Eukaryota</taxon>
        <taxon>Fungi</taxon>
        <taxon>Dikarya</taxon>
        <taxon>Ascomycota</taxon>
        <taxon>Pezizomycotina</taxon>
        <taxon>Dothideomycetes</taxon>
        <taxon>Pleosporomycetidae</taxon>
        <taxon>Pleosporales</taxon>
        <taxon>Torulaceae</taxon>
        <taxon>Dendryphion</taxon>
    </lineage>
</organism>
<accession>A0A9P9DJW3</accession>
<keyword evidence="2" id="KW-0732">Signal</keyword>
<feature type="region of interest" description="Disordered" evidence="1">
    <location>
        <begin position="170"/>
        <end position="191"/>
    </location>
</feature>
<name>A0A9P9DJW3_9PLEO</name>
<evidence type="ECO:0000313" key="3">
    <source>
        <dbReference type="EMBL" id="KAH7119921.1"/>
    </source>
</evidence>
<evidence type="ECO:0008006" key="5">
    <source>
        <dbReference type="Google" id="ProtNLM"/>
    </source>
</evidence>
<gene>
    <name evidence="3" type="ORF">B0J11DRAFT_72342</name>
</gene>
<dbReference type="AlphaFoldDB" id="A0A9P9DJW3"/>
<evidence type="ECO:0000313" key="4">
    <source>
        <dbReference type="Proteomes" id="UP000700596"/>
    </source>
</evidence>
<keyword evidence="4" id="KW-1185">Reference proteome</keyword>
<protein>
    <recommendedName>
        <fullName evidence="5">Secreted protein</fullName>
    </recommendedName>
</protein>
<feature type="signal peptide" evidence="2">
    <location>
        <begin position="1"/>
        <end position="21"/>
    </location>
</feature>
<feature type="chain" id="PRO_5040445867" description="Secreted protein" evidence="2">
    <location>
        <begin position="22"/>
        <end position="191"/>
    </location>
</feature>